<keyword evidence="3 11" id="KW-0853">WD repeat</keyword>
<evidence type="ECO:0000256" key="7">
    <source>
        <dbReference type="ARBA" id="ARBA00022892"/>
    </source>
</evidence>
<keyword evidence="2" id="KW-0813">Transport</keyword>
<dbReference type="PANTHER" id="PTHR23284">
    <property type="entry name" value="PROLACTIN REGULATORY ELEMENT BINDING PROTEIN"/>
    <property type="match status" value="1"/>
</dbReference>
<evidence type="ECO:0000256" key="4">
    <source>
        <dbReference type="ARBA" id="ARBA00022692"/>
    </source>
</evidence>
<evidence type="ECO:0000256" key="1">
    <source>
        <dbReference type="ARBA" id="ARBA00004389"/>
    </source>
</evidence>
<feature type="repeat" description="WD" evidence="11">
    <location>
        <begin position="193"/>
        <end position="215"/>
    </location>
</feature>
<evidence type="ECO:0000256" key="5">
    <source>
        <dbReference type="ARBA" id="ARBA00022737"/>
    </source>
</evidence>
<evidence type="ECO:0000313" key="13">
    <source>
        <dbReference type="WBParaSite" id="sdigi.contig8.g993.t1"/>
    </source>
</evidence>
<dbReference type="WBParaSite" id="sdigi.contig8.g993.t1">
    <property type="protein sequence ID" value="sdigi.contig8.g993.t1"/>
    <property type="gene ID" value="sdigi.contig8.g993"/>
</dbReference>
<dbReference type="PROSITE" id="PS50082">
    <property type="entry name" value="WD_REPEATS_2"/>
    <property type="match status" value="2"/>
</dbReference>
<dbReference type="GO" id="GO:0015031">
    <property type="term" value="P:protein transport"/>
    <property type="evidence" value="ECO:0007669"/>
    <property type="project" value="UniProtKB-KW"/>
</dbReference>
<dbReference type="AlphaFoldDB" id="A0A915Q5I3"/>
<evidence type="ECO:0000313" key="12">
    <source>
        <dbReference type="Proteomes" id="UP000887581"/>
    </source>
</evidence>
<dbReference type="GO" id="GO:0005789">
    <property type="term" value="C:endoplasmic reticulum membrane"/>
    <property type="evidence" value="ECO:0007669"/>
    <property type="project" value="UniProtKB-SubCell"/>
</dbReference>
<dbReference type="PROSITE" id="PS50294">
    <property type="entry name" value="WD_REPEATS_REGION"/>
    <property type="match status" value="1"/>
</dbReference>
<keyword evidence="12" id="KW-1185">Reference proteome</keyword>
<dbReference type="InterPro" id="IPR036322">
    <property type="entry name" value="WD40_repeat_dom_sf"/>
</dbReference>
<evidence type="ECO:0000256" key="10">
    <source>
        <dbReference type="ARBA" id="ARBA00023136"/>
    </source>
</evidence>
<feature type="repeat" description="WD" evidence="11">
    <location>
        <begin position="225"/>
        <end position="266"/>
    </location>
</feature>
<dbReference type="GO" id="GO:0005085">
    <property type="term" value="F:guanyl-nucleotide exchange factor activity"/>
    <property type="evidence" value="ECO:0007669"/>
    <property type="project" value="InterPro"/>
</dbReference>
<dbReference type="InterPro" id="IPR015943">
    <property type="entry name" value="WD40/YVTN_repeat-like_dom_sf"/>
</dbReference>
<reference evidence="13" key="1">
    <citation type="submission" date="2022-11" db="UniProtKB">
        <authorList>
            <consortium name="WormBaseParasite"/>
        </authorList>
    </citation>
    <scope>IDENTIFICATION</scope>
</reference>
<keyword evidence="4" id="KW-0812">Transmembrane</keyword>
<dbReference type="GO" id="GO:0003400">
    <property type="term" value="P:regulation of COPII vesicle coating"/>
    <property type="evidence" value="ECO:0007669"/>
    <property type="project" value="TreeGrafter"/>
</dbReference>
<organism evidence="12 13">
    <name type="scientific">Setaria digitata</name>
    <dbReference type="NCBI Taxonomy" id="48799"/>
    <lineage>
        <taxon>Eukaryota</taxon>
        <taxon>Metazoa</taxon>
        <taxon>Ecdysozoa</taxon>
        <taxon>Nematoda</taxon>
        <taxon>Chromadorea</taxon>
        <taxon>Rhabditida</taxon>
        <taxon>Spirurina</taxon>
        <taxon>Spiruromorpha</taxon>
        <taxon>Filarioidea</taxon>
        <taxon>Setariidae</taxon>
        <taxon>Setaria</taxon>
    </lineage>
</organism>
<keyword evidence="7" id="KW-0931">ER-Golgi transport</keyword>
<sequence>MEKCKGCLEVPADGLICQMGNSESKDGPPVIARCSSPGYCVRVVGSRHILLGGGGGASKTGVPNNIQTLLLSFNQKPAAVTTESSAKGNECLALVTEVTNSLGTDPYATMNMDCVLLGNAEQGKYLLAAGHDEYCDLYESKGFSLVKASDGDQPRLGLSFEKVSRITSDEKPTNAYQKAVRFDRSVVGQPERLYTGGADGYIRVWNVETLRKKGSTLKHSPSMKIKAHQGDVDDLDISANGKLCISVGHDAAVYIWNTTNGEKICNLPIPEEVGDGFRVRSVRFTVLGSKNTIFLAAYNQIRLSKKAVSYVALWAFNHERDVCRPILVRKACRETISVLAVSDCGNFFALGTMDGSVGIYDTHELKALHFARKTHGIFVTAVEFLPQWTYDFGPLSGESDRHQGLISKNPLYPGVASEFRAATISLSADQTVQLHTWNVSEDIMKDLENKDIAIILSSKEYLCLVKKKMSETISCGDGDETLNNGTNLAKGKKMVDVKGYGTPRRALGDLKNVFATPVSTAVKRKVPEKSQLSFDVYREKEISEEAFKERDVVSVPETENPERTQGDNDNIEKFNFEEHIETYEEMFPKPEQRIDVADLLHSVQADDRFLRSLFSELLDEDDLKLLNAKNPLTNDDCDKVLDEILGKKSGQ</sequence>
<keyword evidence="8" id="KW-0653">Protein transport</keyword>
<evidence type="ECO:0000256" key="6">
    <source>
        <dbReference type="ARBA" id="ARBA00022824"/>
    </source>
</evidence>
<evidence type="ECO:0000256" key="11">
    <source>
        <dbReference type="PROSITE-ProRule" id="PRU00221"/>
    </source>
</evidence>
<dbReference type="InterPro" id="IPR045260">
    <property type="entry name" value="Sec12-like"/>
</dbReference>
<evidence type="ECO:0000256" key="8">
    <source>
        <dbReference type="ARBA" id="ARBA00022927"/>
    </source>
</evidence>
<dbReference type="GO" id="GO:0006888">
    <property type="term" value="P:endoplasmic reticulum to Golgi vesicle-mediated transport"/>
    <property type="evidence" value="ECO:0007669"/>
    <property type="project" value="TreeGrafter"/>
</dbReference>
<evidence type="ECO:0000256" key="3">
    <source>
        <dbReference type="ARBA" id="ARBA00022574"/>
    </source>
</evidence>
<dbReference type="InterPro" id="IPR019775">
    <property type="entry name" value="WD40_repeat_CS"/>
</dbReference>
<keyword evidence="5" id="KW-0677">Repeat</keyword>
<protein>
    <submittedName>
        <fullName evidence="13">Uncharacterized protein</fullName>
    </submittedName>
</protein>
<dbReference type="Proteomes" id="UP000887581">
    <property type="component" value="Unplaced"/>
</dbReference>
<proteinExistence type="predicted"/>
<dbReference type="InterPro" id="IPR001680">
    <property type="entry name" value="WD40_rpt"/>
</dbReference>
<evidence type="ECO:0000256" key="2">
    <source>
        <dbReference type="ARBA" id="ARBA00022448"/>
    </source>
</evidence>
<evidence type="ECO:0000256" key="9">
    <source>
        <dbReference type="ARBA" id="ARBA00022989"/>
    </source>
</evidence>
<dbReference type="PROSITE" id="PS00678">
    <property type="entry name" value="WD_REPEATS_1"/>
    <property type="match status" value="1"/>
</dbReference>
<dbReference type="SUPFAM" id="SSF50978">
    <property type="entry name" value="WD40 repeat-like"/>
    <property type="match status" value="1"/>
</dbReference>
<comment type="subcellular location">
    <subcellularLocation>
        <location evidence="1">Endoplasmic reticulum membrane</location>
        <topology evidence="1">Single-pass membrane protein</topology>
    </subcellularLocation>
</comment>
<keyword evidence="10" id="KW-0472">Membrane</keyword>
<dbReference type="Gene3D" id="2.130.10.10">
    <property type="entry name" value="YVTN repeat-like/Quinoprotein amine dehydrogenase"/>
    <property type="match status" value="1"/>
</dbReference>
<dbReference type="SMART" id="SM00320">
    <property type="entry name" value="WD40"/>
    <property type="match status" value="3"/>
</dbReference>
<name>A0A915Q5I3_9BILA</name>
<accession>A0A915Q5I3</accession>
<keyword evidence="6" id="KW-0256">Endoplasmic reticulum</keyword>
<dbReference type="Pfam" id="PF00400">
    <property type="entry name" value="WD40"/>
    <property type="match status" value="1"/>
</dbReference>
<dbReference type="PANTHER" id="PTHR23284:SF0">
    <property type="entry name" value="PROLACTIN REGULATORY ELEMENT-BINDING PROTEIN"/>
    <property type="match status" value="1"/>
</dbReference>
<keyword evidence="9" id="KW-1133">Transmembrane helix</keyword>